<protein>
    <recommendedName>
        <fullName evidence="6">FMN dependent NADH:quinone oxidoreductase</fullName>
        <ecNumber evidence="6">1.6.5.-</ecNumber>
    </recommendedName>
    <alternativeName>
        <fullName evidence="6">Azo-dye reductase</fullName>
    </alternativeName>
    <alternativeName>
        <fullName evidence="6">FMN-dependent NADH-azo compound oxidoreductase</fullName>
    </alternativeName>
    <alternativeName>
        <fullName evidence="6">FMN-dependent NADH-azoreductase</fullName>
        <ecNumber evidence="6">1.7.1.17</ecNumber>
    </alternativeName>
</protein>
<evidence type="ECO:0000256" key="4">
    <source>
        <dbReference type="ARBA" id="ARBA00023027"/>
    </source>
</evidence>
<keyword evidence="1 6" id="KW-0285">Flavoprotein</keyword>
<evidence type="ECO:0000256" key="6">
    <source>
        <dbReference type="HAMAP-Rule" id="MF_01216"/>
    </source>
</evidence>
<keyword evidence="3 6" id="KW-0560">Oxidoreductase</keyword>
<evidence type="ECO:0000259" key="7">
    <source>
        <dbReference type="Pfam" id="PF02525"/>
    </source>
</evidence>
<dbReference type="EC" id="1.6.5.-" evidence="6"/>
<dbReference type="Proteomes" id="UP000198822">
    <property type="component" value="Chromosome I"/>
</dbReference>
<comment type="subunit">
    <text evidence="6">Homodimer.</text>
</comment>
<keyword evidence="2 6" id="KW-0288">FMN</keyword>
<dbReference type="GO" id="GO:0010181">
    <property type="term" value="F:FMN binding"/>
    <property type="evidence" value="ECO:0007669"/>
    <property type="project" value="UniProtKB-UniRule"/>
</dbReference>
<dbReference type="Gene3D" id="3.40.50.360">
    <property type="match status" value="1"/>
</dbReference>
<dbReference type="OrthoDB" id="9805013at2"/>
<evidence type="ECO:0000256" key="2">
    <source>
        <dbReference type="ARBA" id="ARBA00022643"/>
    </source>
</evidence>
<dbReference type="SUPFAM" id="SSF52218">
    <property type="entry name" value="Flavoproteins"/>
    <property type="match status" value="1"/>
</dbReference>
<gene>
    <name evidence="6" type="primary">azoR</name>
    <name evidence="8" type="ORF">SAMN04489720_2719</name>
</gene>
<proteinExistence type="inferred from homology"/>
<feature type="binding site" evidence="6">
    <location>
        <position position="10"/>
    </location>
    <ligand>
        <name>FMN</name>
        <dbReference type="ChEBI" id="CHEBI:58210"/>
    </ligand>
</feature>
<dbReference type="GO" id="GO:0009055">
    <property type="term" value="F:electron transfer activity"/>
    <property type="evidence" value="ECO:0007669"/>
    <property type="project" value="UniProtKB-UniRule"/>
</dbReference>
<dbReference type="EMBL" id="LT629695">
    <property type="protein sequence ID" value="SDH88320.1"/>
    <property type="molecule type" value="Genomic_DNA"/>
</dbReference>
<dbReference type="RefSeq" id="WP_092506949.1">
    <property type="nucleotide sequence ID" value="NZ_LT629695.1"/>
</dbReference>
<evidence type="ECO:0000256" key="1">
    <source>
        <dbReference type="ARBA" id="ARBA00022630"/>
    </source>
</evidence>
<name>A0A1G8G202_9MICO</name>
<evidence type="ECO:0000313" key="8">
    <source>
        <dbReference type="EMBL" id="SDH88320.1"/>
    </source>
</evidence>
<comment type="cofactor">
    <cofactor evidence="6">
        <name>FMN</name>
        <dbReference type="ChEBI" id="CHEBI:58210"/>
    </cofactor>
    <text evidence="6">Binds 1 FMN per subunit.</text>
</comment>
<keyword evidence="4 6" id="KW-0520">NAD</keyword>
<dbReference type="PANTHER" id="PTHR43741">
    <property type="entry name" value="FMN-DEPENDENT NADH-AZOREDUCTASE 1"/>
    <property type="match status" value="1"/>
</dbReference>
<comment type="function">
    <text evidence="6">Quinone reductase that provides resistance to thiol-specific stress caused by electrophilic quinones.</text>
</comment>
<evidence type="ECO:0000256" key="3">
    <source>
        <dbReference type="ARBA" id="ARBA00023002"/>
    </source>
</evidence>
<dbReference type="Pfam" id="PF02525">
    <property type="entry name" value="Flavodoxin_2"/>
    <property type="match status" value="1"/>
</dbReference>
<comment type="similarity">
    <text evidence="6">Belongs to the azoreductase type 1 family.</text>
</comment>
<comment type="function">
    <text evidence="6">Also exhibits azoreductase activity. Catalyzes the reductive cleavage of the azo bond in aromatic azo compounds to the corresponding amines.</text>
</comment>
<dbReference type="GO" id="GO:0016652">
    <property type="term" value="F:oxidoreductase activity, acting on NAD(P)H as acceptor"/>
    <property type="evidence" value="ECO:0007669"/>
    <property type="project" value="UniProtKB-UniRule"/>
</dbReference>
<reference evidence="9" key="1">
    <citation type="submission" date="2016-10" db="EMBL/GenBank/DDBJ databases">
        <authorList>
            <person name="Varghese N."/>
            <person name="Submissions S."/>
        </authorList>
    </citation>
    <scope>NUCLEOTIDE SEQUENCE [LARGE SCALE GENOMIC DNA]</scope>
    <source>
        <strain evidence="9">DSM 22002</strain>
    </source>
</reference>
<comment type="catalytic activity">
    <reaction evidence="5">
        <text>N,N-dimethyl-1,4-phenylenediamine + anthranilate + 2 NAD(+) = 2-(4-dimethylaminophenyl)diazenylbenzoate + 2 NADH + 2 H(+)</text>
        <dbReference type="Rhea" id="RHEA:55872"/>
        <dbReference type="ChEBI" id="CHEBI:15378"/>
        <dbReference type="ChEBI" id="CHEBI:15783"/>
        <dbReference type="ChEBI" id="CHEBI:16567"/>
        <dbReference type="ChEBI" id="CHEBI:57540"/>
        <dbReference type="ChEBI" id="CHEBI:57945"/>
        <dbReference type="ChEBI" id="CHEBI:71579"/>
        <dbReference type="EC" id="1.7.1.17"/>
    </reaction>
    <physiologicalReaction direction="right-to-left" evidence="5">
        <dbReference type="Rhea" id="RHEA:55874"/>
    </physiologicalReaction>
</comment>
<dbReference type="GO" id="GO:0016655">
    <property type="term" value="F:oxidoreductase activity, acting on NAD(P)H, quinone or similar compound as acceptor"/>
    <property type="evidence" value="ECO:0007669"/>
    <property type="project" value="InterPro"/>
</dbReference>
<keyword evidence="9" id="KW-1185">Reference proteome</keyword>
<comment type="caution">
    <text evidence="6">Lacks conserved residue(s) required for the propagation of feature annotation.</text>
</comment>
<dbReference type="InterPro" id="IPR029039">
    <property type="entry name" value="Flavoprotein-like_sf"/>
</dbReference>
<organism evidence="8 9">
    <name type="scientific">Agrococcus jejuensis</name>
    <dbReference type="NCBI Taxonomy" id="399736"/>
    <lineage>
        <taxon>Bacteria</taxon>
        <taxon>Bacillati</taxon>
        <taxon>Actinomycetota</taxon>
        <taxon>Actinomycetes</taxon>
        <taxon>Micrococcales</taxon>
        <taxon>Microbacteriaceae</taxon>
        <taxon>Agrococcus</taxon>
    </lineage>
</organism>
<dbReference type="HAMAP" id="MF_01216">
    <property type="entry name" value="Azoreductase_type1"/>
    <property type="match status" value="1"/>
</dbReference>
<sequence length="209" mass="22747">MPHLLRIDASISPESRTRAIADAFEDAWRARGPEWTVHVRDVVADPLPHLTSTALHWPERLRGDMQAPADHEALQQRVLTEIEAADVLLVGVPMYNFSLPSQLKSWLDLVHVPGLTAPSDGNPQPFAGKTAVLVTARGAVYDEESLALLDHAIPPVRIVLERGLGMHVSTIATNRTIAAMKPEFDAELAQVELDAALAAAREHATAFTP</sequence>
<dbReference type="EC" id="1.7.1.17" evidence="6"/>
<feature type="binding site" evidence="6">
    <location>
        <begin position="94"/>
        <end position="97"/>
    </location>
    <ligand>
        <name>FMN</name>
        <dbReference type="ChEBI" id="CHEBI:58210"/>
    </ligand>
</feature>
<feature type="domain" description="Flavodoxin-like fold" evidence="7">
    <location>
        <begin position="3"/>
        <end position="175"/>
    </location>
</feature>
<accession>A0A1G8G202</accession>
<dbReference type="STRING" id="399736.SAMN04489720_2719"/>
<dbReference type="PANTHER" id="PTHR43741:SF4">
    <property type="entry name" value="FMN-DEPENDENT NADH:QUINONE OXIDOREDUCTASE"/>
    <property type="match status" value="1"/>
</dbReference>
<dbReference type="AlphaFoldDB" id="A0A1G8G202"/>
<dbReference type="InterPro" id="IPR003680">
    <property type="entry name" value="Flavodoxin_fold"/>
</dbReference>
<evidence type="ECO:0000313" key="9">
    <source>
        <dbReference type="Proteomes" id="UP000198822"/>
    </source>
</evidence>
<evidence type="ECO:0000256" key="5">
    <source>
        <dbReference type="ARBA" id="ARBA00048542"/>
    </source>
</evidence>
<dbReference type="InterPro" id="IPR050104">
    <property type="entry name" value="FMN-dep_NADH:Q_OxRdtase_AzoR1"/>
</dbReference>
<dbReference type="InterPro" id="IPR023048">
    <property type="entry name" value="NADH:quinone_OxRdtase_FMN_depd"/>
</dbReference>
<comment type="catalytic activity">
    <reaction evidence="6">
        <text>2 a quinone + NADH + H(+) = 2 a 1,4-benzosemiquinone + NAD(+)</text>
        <dbReference type="Rhea" id="RHEA:65952"/>
        <dbReference type="ChEBI" id="CHEBI:15378"/>
        <dbReference type="ChEBI" id="CHEBI:57540"/>
        <dbReference type="ChEBI" id="CHEBI:57945"/>
        <dbReference type="ChEBI" id="CHEBI:132124"/>
        <dbReference type="ChEBI" id="CHEBI:134225"/>
    </reaction>
</comment>